<keyword evidence="1" id="KW-1133">Transmembrane helix</keyword>
<dbReference type="Proteomes" id="UP000271010">
    <property type="component" value="Unassembled WGS sequence"/>
</dbReference>
<protein>
    <submittedName>
        <fullName evidence="2">Uncharacterized protein</fullName>
    </submittedName>
</protein>
<feature type="transmembrane region" description="Helical" evidence="1">
    <location>
        <begin position="6"/>
        <end position="26"/>
    </location>
</feature>
<accession>A0A3M9N349</accession>
<name>A0A3M9N349_9BACT</name>
<dbReference type="EMBL" id="RJJE01000002">
    <property type="protein sequence ID" value="RNI32242.1"/>
    <property type="molecule type" value="Genomic_DNA"/>
</dbReference>
<comment type="caution">
    <text evidence="2">The sequence shown here is derived from an EMBL/GenBank/DDBJ whole genome shotgun (WGS) entry which is preliminary data.</text>
</comment>
<organism evidence="2 3">
    <name type="scientific">Rufibacter immobilis</name>
    <dbReference type="NCBI Taxonomy" id="1348778"/>
    <lineage>
        <taxon>Bacteria</taxon>
        <taxon>Pseudomonadati</taxon>
        <taxon>Bacteroidota</taxon>
        <taxon>Cytophagia</taxon>
        <taxon>Cytophagales</taxon>
        <taxon>Hymenobacteraceae</taxon>
        <taxon>Rufibacter</taxon>
    </lineage>
</organism>
<reference evidence="2 3" key="1">
    <citation type="submission" date="2018-11" db="EMBL/GenBank/DDBJ databases">
        <title>Rufibacter latericius sp. nov., isolated from water in Baiyang Lake.</title>
        <authorList>
            <person name="Yang Y."/>
        </authorList>
    </citation>
    <scope>NUCLEOTIDE SEQUENCE [LARGE SCALE GENOMIC DNA]</scope>
    <source>
        <strain evidence="2 3">MCC P1</strain>
    </source>
</reference>
<dbReference type="AlphaFoldDB" id="A0A3M9N349"/>
<keyword evidence="1" id="KW-0472">Membrane</keyword>
<keyword evidence="1" id="KW-0812">Transmembrane</keyword>
<sequence>METLVMGITVIAAVAGVIVAISNFIGTIQLKRNKPLAVGLEGNFHNPSEPFEFKPVAVANDELEKLEELHKEVIKQYLESTRYTYKFSTELTHKFGTELTYFICTSDASIKLIQALRKHRSDIGNDKEGNALNYSHKTSH</sequence>
<dbReference type="RefSeq" id="WP_123131542.1">
    <property type="nucleotide sequence ID" value="NZ_RJJE01000002.1"/>
</dbReference>
<gene>
    <name evidence="2" type="ORF">EFA69_02635</name>
</gene>
<evidence type="ECO:0000313" key="2">
    <source>
        <dbReference type="EMBL" id="RNI32242.1"/>
    </source>
</evidence>
<evidence type="ECO:0000256" key="1">
    <source>
        <dbReference type="SAM" id="Phobius"/>
    </source>
</evidence>
<evidence type="ECO:0000313" key="3">
    <source>
        <dbReference type="Proteomes" id="UP000271010"/>
    </source>
</evidence>
<proteinExistence type="predicted"/>
<keyword evidence="3" id="KW-1185">Reference proteome</keyword>